<name>A0A081FZB0_9GAMM</name>
<organism evidence="6 7">
    <name type="scientific">Marinobacterium lacunae</name>
    <dbReference type="NCBI Taxonomy" id="1232683"/>
    <lineage>
        <taxon>Bacteria</taxon>
        <taxon>Pseudomonadati</taxon>
        <taxon>Pseudomonadota</taxon>
        <taxon>Gammaproteobacteria</taxon>
        <taxon>Oceanospirillales</taxon>
        <taxon>Oceanospirillaceae</taxon>
        <taxon>Marinobacterium</taxon>
    </lineage>
</organism>
<evidence type="ECO:0000256" key="1">
    <source>
        <dbReference type="ARBA" id="ARBA00001946"/>
    </source>
</evidence>
<dbReference type="PANTHER" id="PTHR19288:SF46">
    <property type="entry name" value="HALOACID DEHALOGENASE-LIKE HYDROLASE DOMAIN-CONTAINING PROTEIN 2"/>
    <property type="match status" value="1"/>
</dbReference>
<dbReference type="InterPro" id="IPR006355">
    <property type="entry name" value="LHPP/HDHD2"/>
</dbReference>
<dbReference type="EMBL" id="JMQN01000028">
    <property type="protein sequence ID" value="KEA63865.1"/>
    <property type="molecule type" value="Genomic_DNA"/>
</dbReference>
<evidence type="ECO:0000256" key="2">
    <source>
        <dbReference type="ARBA" id="ARBA00007958"/>
    </source>
</evidence>
<dbReference type="NCBIfam" id="TIGR01458">
    <property type="entry name" value="HAD-SF-IIA-hyp3"/>
    <property type="match status" value="1"/>
</dbReference>
<accession>A0A081FZB0</accession>
<dbReference type="GO" id="GO:0016791">
    <property type="term" value="F:phosphatase activity"/>
    <property type="evidence" value="ECO:0007669"/>
    <property type="project" value="InterPro"/>
</dbReference>
<dbReference type="Gene3D" id="3.40.50.1000">
    <property type="entry name" value="HAD superfamily/HAD-like"/>
    <property type="match status" value="2"/>
</dbReference>
<reference evidence="6 7" key="1">
    <citation type="submission" date="2014-04" db="EMBL/GenBank/DDBJ databases">
        <title>Marinobacterium kochiensis sp. nov., isolated from sediment sample collected from Kochi backwaters in Kerala, India.</title>
        <authorList>
            <person name="Singh A."/>
            <person name="Pinnaka A.K."/>
        </authorList>
    </citation>
    <scope>NUCLEOTIDE SEQUENCE [LARGE SCALE GENOMIC DNA]</scope>
    <source>
        <strain evidence="6 7">AK27</strain>
    </source>
</reference>
<dbReference type="SUPFAM" id="SSF56784">
    <property type="entry name" value="HAD-like"/>
    <property type="match status" value="1"/>
</dbReference>
<keyword evidence="7" id="KW-1185">Reference proteome</keyword>
<keyword evidence="4" id="KW-0460">Magnesium</keyword>
<evidence type="ECO:0000313" key="6">
    <source>
        <dbReference type="EMBL" id="KEA63865.1"/>
    </source>
</evidence>
<proteinExistence type="inferred from homology"/>
<evidence type="ECO:0000256" key="4">
    <source>
        <dbReference type="ARBA" id="ARBA00022842"/>
    </source>
</evidence>
<dbReference type="InterPro" id="IPR006357">
    <property type="entry name" value="HAD-SF_hydro_IIA"/>
</dbReference>
<dbReference type="Proteomes" id="UP000028252">
    <property type="component" value="Unassembled WGS sequence"/>
</dbReference>
<evidence type="ECO:0000256" key="5">
    <source>
        <dbReference type="ARBA" id="ARBA00039666"/>
    </source>
</evidence>
<dbReference type="InterPro" id="IPR036412">
    <property type="entry name" value="HAD-like_sf"/>
</dbReference>
<comment type="similarity">
    <text evidence="2">Belongs to the HAD-like hydrolase superfamily.</text>
</comment>
<keyword evidence="3" id="KW-0479">Metal-binding</keyword>
<keyword evidence="6" id="KW-0378">Hydrolase</keyword>
<dbReference type="Pfam" id="PF13242">
    <property type="entry name" value="Hydrolase_like"/>
    <property type="match status" value="1"/>
</dbReference>
<comment type="caution">
    <text evidence="6">The sequence shown here is derived from an EMBL/GenBank/DDBJ whole genome shotgun (WGS) entry which is preliminary data.</text>
</comment>
<dbReference type="Pfam" id="PF13344">
    <property type="entry name" value="Hydrolase_6"/>
    <property type="match status" value="1"/>
</dbReference>
<dbReference type="STRING" id="1232683.ADIMK_1992"/>
<dbReference type="eggNOG" id="COG0647">
    <property type="taxonomic scope" value="Bacteria"/>
</dbReference>
<dbReference type="AlphaFoldDB" id="A0A081FZB0"/>
<dbReference type="NCBIfam" id="TIGR01460">
    <property type="entry name" value="HAD-SF-IIA"/>
    <property type="match status" value="1"/>
</dbReference>
<dbReference type="GO" id="GO:0046872">
    <property type="term" value="F:metal ion binding"/>
    <property type="evidence" value="ECO:0007669"/>
    <property type="project" value="UniProtKB-KW"/>
</dbReference>
<dbReference type="GO" id="GO:0005737">
    <property type="term" value="C:cytoplasm"/>
    <property type="evidence" value="ECO:0007669"/>
    <property type="project" value="TreeGrafter"/>
</dbReference>
<dbReference type="InterPro" id="IPR023214">
    <property type="entry name" value="HAD_sf"/>
</dbReference>
<dbReference type="RefSeq" id="WP_231517034.1">
    <property type="nucleotide sequence ID" value="NZ_JMQN01000028.1"/>
</dbReference>
<comment type="cofactor">
    <cofactor evidence="1">
        <name>Mg(2+)</name>
        <dbReference type="ChEBI" id="CHEBI:18420"/>
    </cofactor>
</comment>
<evidence type="ECO:0000313" key="7">
    <source>
        <dbReference type="Proteomes" id="UP000028252"/>
    </source>
</evidence>
<evidence type="ECO:0000256" key="3">
    <source>
        <dbReference type="ARBA" id="ARBA00022723"/>
    </source>
</evidence>
<gene>
    <name evidence="6" type="ORF">ADIMK_1992</name>
</gene>
<protein>
    <recommendedName>
        <fullName evidence="5">Haloacid dehalogenase-like hydrolase domain-containing protein 2</fullName>
    </recommendedName>
</protein>
<dbReference type="PATRIC" id="fig|1232683.4.peg.1955"/>
<sequence>MFKGVLLDLDGVVYVDDYLIEGALSTIQWLNAHHYAVRFITNTSTKTRNQLIESLQRLEIPALEEQVFSAVQAAESWLEAQSITRVAPLVSDSVRLSLSERFEIDEMSPEVVLIGDIGDLWCYDILNRAFHWLMAGAKLVCIHRNRYWLTGGEFALDIGAFVAALEYAAGVKAVVIGKPSTEFFHEACRSMVLPPEDVLVVGDDIEADVGGAQLSGCTGVLVETGKYDAAQVERSSIRPYRQIASIADLPELLDSSSSDDS</sequence>
<dbReference type="PANTHER" id="PTHR19288">
    <property type="entry name" value="4-NITROPHENYLPHOSPHATASE-RELATED"/>
    <property type="match status" value="1"/>
</dbReference>